<dbReference type="SUPFAM" id="SSF48613">
    <property type="entry name" value="Heme oxygenase-like"/>
    <property type="match status" value="1"/>
</dbReference>
<accession>I5AS24</accession>
<evidence type="ECO:0000256" key="5">
    <source>
        <dbReference type="ARBA" id="ARBA00012684"/>
    </source>
</evidence>
<evidence type="ECO:0000259" key="9">
    <source>
        <dbReference type="Pfam" id="PF03070"/>
    </source>
</evidence>
<gene>
    <name evidence="10" type="ORF">EubceDRAFT1_0761</name>
</gene>
<dbReference type="InterPro" id="IPR027574">
    <property type="entry name" value="Thiaminase_II"/>
</dbReference>
<dbReference type="InterPro" id="IPR004305">
    <property type="entry name" value="Thiaminase-2/PQQC"/>
</dbReference>
<reference evidence="10 11" key="2">
    <citation type="submission" date="2012-02" db="EMBL/GenBank/DDBJ databases">
        <title>Improved High-Quality Draft sequence of Eubacterium cellulosolvens 6.</title>
        <authorList>
            <consortium name="US DOE Joint Genome Institute"/>
            <person name="Lucas S."/>
            <person name="Han J."/>
            <person name="Lapidus A."/>
            <person name="Cheng J.-F."/>
            <person name="Goodwin L."/>
            <person name="Pitluck S."/>
            <person name="Peters L."/>
            <person name="Mikhailova N."/>
            <person name="Gu W."/>
            <person name="Detter J.C."/>
            <person name="Han C."/>
            <person name="Tapia R."/>
            <person name="Land M."/>
            <person name="Hauser L."/>
            <person name="Kyrpides N."/>
            <person name="Ivanova N."/>
            <person name="Pagani I."/>
            <person name="Johnson E."/>
            <person name="Mukhopadhyay B."/>
            <person name="Anderson I."/>
            <person name="Woyke T."/>
        </authorList>
    </citation>
    <scope>NUCLEOTIDE SEQUENCE [LARGE SCALE GENOMIC DNA]</scope>
    <source>
        <strain evidence="10 11">6</strain>
    </source>
</reference>
<reference evidence="10 11" key="1">
    <citation type="submission" date="2010-08" db="EMBL/GenBank/DDBJ databases">
        <authorList>
            <consortium name="US DOE Joint Genome Institute (JGI-PGF)"/>
            <person name="Lucas S."/>
            <person name="Copeland A."/>
            <person name="Lapidus A."/>
            <person name="Cheng J.-F."/>
            <person name="Bruce D."/>
            <person name="Goodwin L."/>
            <person name="Pitluck S."/>
            <person name="Land M.L."/>
            <person name="Hauser L."/>
            <person name="Chang Y.-J."/>
            <person name="Anderson I.J."/>
            <person name="Johnson E."/>
            <person name="Mulhopadhyay B."/>
            <person name="Kyrpides N."/>
            <person name="Woyke T.J."/>
        </authorList>
    </citation>
    <scope>NUCLEOTIDE SEQUENCE [LARGE SCALE GENOMIC DNA]</scope>
    <source>
        <strain evidence="10 11">6</strain>
    </source>
</reference>
<dbReference type="UniPathway" id="UPA00060"/>
<dbReference type="STRING" id="633697.EubceDRAFT1_0761"/>
<dbReference type="InterPro" id="IPR016084">
    <property type="entry name" value="Haem_Oase-like_multi-hlx"/>
</dbReference>
<comment type="catalytic activity">
    <reaction evidence="8">
        <text>thiamine + H2O = 5-(2-hydroxyethyl)-4-methylthiazole + 4-amino-5-hydroxymethyl-2-methylpyrimidine + H(+)</text>
        <dbReference type="Rhea" id="RHEA:17509"/>
        <dbReference type="ChEBI" id="CHEBI:15377"/>
        <dbReference type="ChEBI" id="CHEBI:15378"/>
        <dbReference type="ChEBI" id="CHEBI:16892"/>
        <dbReference type="ChEBI" id="CHEBI:17957"/>
        <dbReference type="ChEBI" id="CHEBI:18385"/>
        <dbReference type="EC" id="3.5.99.2"/>
    </reaction>
</comment>
<proteinExistence type="inferred from homology"/>
<dbReference type="CDD" id="cd19361">
    <property type="entry name" value="TenA_C_HP1287-like"/>
    <property type="match status" value="1"/>
</dbReference>
<dbReference type="GO" id="GO:0050334">
    <property type="term" value="F:thiaminase activity"/>
    <property type="evidence" value="ECO:0007669"/>
    <property type="project" value="UniProtKB-EC"/>
</dbReference>
<dbReference type="Gene3D" id="1.20.910.10">
    <property type="entry name" value="Heme oxygenase-like"/>
    <property type="match status" value="1"/>
</dbReference>
<evidence type="ECO:0000256" key="3">
    <source>
        <dbReference type="ARBA" id="ARBA00010264"/>
    </source>
</evidence>
<dbReference type="GO" id="GO:0009228">
    <property type="term" value="P:thiamine biosynthetic process"/>
    <property type="evidence" value="ECO:0007669"/>
    <property type="project" value="UniProtKB-KW"/>
</dbReference>
<comment type="subunit">
    <text evidence="4">Homotetramer.</text>
</comment>
<evidence type="ECO:0000256" key="4">
    <source>
        <dbReference type="ARBA" id="ARBA00011881"/>
    </source>
</evidence>
<evidence type="ECO:0000256" key="6">
    <source>
        <dbReference type="ARBA" id="ARBA00013647"/>
    </source>
</evidence>
<evidence type="ECO:0000256" key="2">
    <source>
        <dbReference type="ARBA" id="ARBA00004948"/>
    </source>
</evidence>
<dbReference type="HOGENOM" id="CLU_077537_3_0_9"/>
<dbReference type="AlphaFoldDB" id="I5AS24"/>
<feature type="domain" description="Thiaminase-2/PQQC" evidence="9">
    <location>
        <begin position="41"/>
        <end position="247"/>
    </location>
</feature>
<organism evidence="10 11">
    <name type="scientific">Eubacterium cellulosolvens (strain ATCC 43171 / JCM 9499 / 6)</name>
    <name type="common">Cillobacterium cellulosolvens</name>
    <dbReference type="NCBI Taxonomy" id="633697"/>
    <lineage>
        <taxon>Bacteria</taxon>
        <taxon>Bacillati</taxon>
        <taxon>Bacillota</taxon>
        <taxon>Clostridia</taxon>
        <taxon>Eubacteriales</taxon>
        <taxon>Eubacteriaceae</taxon>
        <taxon>Eubacterium</taxon>
    </lineage>
</organism>
<dbReference type="GO" id="GO:0009229">
    <property type="term" value="P:thiamine diphosphate biosynthetic process"/>
    <property type="evidence" value="ECO:0007669"/>
    <property type="project" value="UniProtKB-UniPathway"/>
</dbReference>
<dbReference type="PANTHER" id="PTHR43198">
    <property type="entry name" value="BIFUNCTIONAL TH2 PROTEIN"/>
    <property type="match status" value="1"/>
</dbReference>
<sequence length="250" mass="29666">MSATPENYRRRRRSNCIDDPMVVVEAVQLKKTPSQKLFDAAKEMFDSFVQHPFVQGIGSGELDKEKFAYYMLQDYKYLIDYMRVFSLGIAKARDMETMKMFTSSVYHTLYGEMDVHRAYMRRLGVSEDEAEFTEPALDNKSYTSYMLKVAYEGPDVDIVASILSCAVSYEYIANELVKQYPDVVDHPFYGEWVKEYISEEYGIETRRQEKLLDRLAEDYSDEQYRHLEDIFLTCTRYEGRFWDMAWEKRR</sequence>
<dbReference type="GO" id="GO:0005829">
    <property type="term" value="C:cytosol"/>
    <property type="evidence" value="ECO:0007669"/>
    <property type="project" value="TreeGrafter"/>
</dbReference>
<evidence type="ECO:0000256" key="1">
    <source>
        <dbReference type="ARBA" id="ARBA00001881"/>
    </source>
</evidence>
<dbReference type="Pfam" id="PF03070">
    <property type="entry name" value="TENA_THI-4"/>
    <property type="match status" value="1"/>
</dbReference>
<dbReference type="eggNOG" id="COG0819">
    <property type="taxonomic scope" value="Bacteria"/>
</dbReference>
<keyword evidence="11" id="KW-1185">Reference proteome</keyword>
<dbReference type="InterPro" id="IPR050967">
    <property type="entry name" value="Thiamine_Salvage_TenA"/>
</dbReference>
<dbReference type="Proteomes" id="UP000005753">
    <property type="component" value="Chromosome"/>
</dbReference>
<evidence type="ECO:0000313" key="10">
    <source>
        <dbReference type="EMBL" id="EIM56597.1"/>
    </source>
</evidence>
<evidence type="ECO:0000256" key="7">
    <source>
        <dbReference type="ARBA" id="ARBA00022977"/>
    </source>
</evidence>
<name>I5AS24_EUBC6</name>
<dbReference type="EMBL" id="CM001487">
    <property type="protein sequence ID" value="EIM56597.1"/>
    <property type="molecule type" value="Genomic_DNA"/>
</dbReference>
<evidence type="ECO:0000256" key="8">
    <source>
        <dbReference type="ARBA" id="ARBA00048337"/>
    </source>
</evidence>
<protein>
    <recommendedName>
        <fullName evidence="6">Aminopyrimidine aminohydrolase</fullName>
        <ecNumber evidence="5">3.5.99.2</ecNumber>
    </recommendedName>
</protein>
<comment type="catalytic activity">
    <reaction evidence="1">
        <text>4-amino-5-aminomethyl-2-methylpyrimidine + H2O = 4-amino-5-hydroxymethyl-2-methylpyrimidine + NH4(+)</text>
        <dbReference type="Rhea" id="RHEA:31799"/>
        <dbReference type="ChEBI" id="CHEBI:15377"/>
        <dbReference type="ChEBI" id="CHEBI:16892"/>
        <dbReference type="ChEBI" id="CHEBI:28938"/>
        <dbReference type="ChEBI" id="CHEBI:63416"/>
        <dbReference type="EC" id="3.5.99.2"/>
    </reaction>
</comment>
<evidence type="ECO:0000313" key="11">
    <source>
        <dbReference type="Proteomes" id="UP000005753"/>
    </source>
</evidence>
<dbReference type="NCBIfam" id="TIGR04306">
    <property type="entry name" value="salvage_TenA"/>
    <property type="match status" value="1"/>
</dbReference>
<dbReference type="PANTHER" id="PTHR43198:SF2">
    <property type="entry name" value="SI:CH1073-67J19.1-RELATED"/>
    <property type="match status" value="1"/>
</dbReference>
<dbReference type="EC" id="3.5.99.2" evidence="5"/>
<keyword evidence="7" id="KW-0784">Thiamine biosynthesis</keyword>
<comment type="similarity">
    <text evidence="3">Belongs to the TenA family.</text>
</comment>
<comment type="pathway">
    <text evidence="2">Cofactor biosynthesis; thiamine diphosphate biosynthesis.</text>
</comment>